<evidence type="ECO:0000256" key="3">
    <source>
        <dbReference type="ARBA" id="ARBA00026104"/>
    </source>
</evidence>
<comment type="catalytic activity">
    <reaction evidence="10">
        <text>1-octadecanoyl-2-(9Z-octadecenoyl)-sn-glycerol + H2O = 2-(9Z-octadecenoyl)-glycerol + octadecanoate + H(+)</text>
        <dbReference type="Rhea" id="RHEA:77103"/>
        <dbReference type="ChEBI" id="CHEBI:15377"/>
        <dbReference type="ChEBI" id="CHEBI:15378"/>
        <dbReference type="ChEBI" id="CHEBI:25629"/>
        <dbReference type="ChEBI" id="CHEBI:73990"/>
        <dbReference type="ChEBI" id="CHEBI:75468"/>
    </reaction>
</comment>
<sequence>MASSSQRFLLLERNFCDLRRRFYSGKALELASIRYGDPSKDRERPPLIICHGLFGQKQNWHSVSKAMQRRLGCTIYSLDLRNHGESPWSDSMNYDDMSADVVGFLENLSKEINFRQFHLLGHSMGGRVAMRIAVEASWQRLIDRLIIEDVSPKAYEKEFAAHVTFRKYIHAMAAMDLSKSRREILKELEDIVPDIGVRQFLLTNLTPTHIAGVSRWRCNLQAIDNNLEKLLRFTIPDGTFSGPTLFSYGKNSEYIQEKDQNYIRSIFPKVQFEGIPNAGHWVHAEQPQAFMDSVCKFLA</sequence>
<evidence type="ECO:0000256" key="6">
    <source>
        <dbReference type="ARBA" id="ARBA00043742"/>
    </source>
</evidence>
<dbReference type="EC" id="3.1.1.116" evidence="3"/>
<comment type="caution">
    <text evidence="13">The sequence shown here is derived from an EMBL/GenBank/DDBJ whole genome shotgun (WGS) entry which is preliminary data.</text>
</comment>
<gene>
    <name evidence="13" type="primary">Necator_chrI.g3896</name>
    <name evidence="13" type="ORF">RB195_007767</name>
</gene>
<evidence type="ECO:0000313" key="14">
    <source>
        <dbReference type="Proteomes" id="UP001303046"/>
    </source>
</evidence>
<comment type="catalytic activity">
    <reaction evidence="11">
        <text>1-octadecanoyl-2-(5Z,8Z,11Z,14Z-eicosatetraenoyl)-sn-glycerol + H2O = 2-(5Z,8Z,11Z,14Z-eicosatetraenoyl)-glycerol + octadecanoate + H(+)</text>
        <dbReference type="Rhea" id="RHEA:38507"/>
        <dbReference type="ChEBI" id="CHEBI:15377"/>
        <dbReference type="ChEBI" id="CHEBI:15378"/>
        <dbReference type="ChEBI" id="CHEBI:25629"/>
        <dbReference type="ChEBI" id="CHEBI:52392"/>
        <dbReference type="ChEBI" id="CHEBI:75728"/>
    </reaction>
</comment>
<evidence type="ECO:0000256" key="9">
    <source>
        <dbReference type="ARBA" id="ARBA00048504"/>
    </source>
</evidence>
<evidence type="ECO:0000256" key="2">
    <source>
        <dbReference type="ARBA" id="ARBA00022801"/>
    </source>
</evidence>
<evidence type="ECO:0000256" key="10">
    <source>
        <dbReference type="ARBA" id="ARBA00048513"/>
    </source>
</evidence>
<evidence type="ECO:0000256" key="4">
    <source>
        <dbReference type="ARBA" id="ARBA00042703"/>
    </source>
</evidence>
<organism evidence="13 14">
    <name type="scientific">Necator americanus</name>
    <name type="common">Human hookworm</name>
    <dbReference type="NCBI Taxonomy" id="51031"/>
    <lineage>
        <taxon>Eukaryota</taxon>
        <taxon>Metazoa</taxon>
        <taxon>Ecdysozoa</taxon>
        <taxon>Nematoda</taxon>
        <taxon>Chromadorea</taxon>
        <taxon>Rhabditida</taxon>
        <taxon>Rhabditina</taxon>
        <taxon>Rhabditomorpha</taxon>
        <taxon>Strongyloidea</taxon>
        <taxon>Ancylostomatidae</taxon>
        <taxon>Bunostominae</taxon>
        <taxon>Necator</taxon>
    </lineage>
</organism>
<evidence type="ECO:0000256" key="8">
    <source>
        <dbReference type="ARBA" id="ARBA00048283"/>
    </source>
</evidence>
<dbReference type="InterPro" id="IPR000073">
    <property type="entry name" value="AB_hydrolase_1"/>
</dbReference>
<dbReference type="PANTHER" id="PTHR46118:SF4">
    <property type="entry name" value="PROTEIN ABHD11"/>
    <property type="match status" value="1"/>
</dbReference>
<dbReference type="Proteomes" id="UP001303046">
    <property type="component" value="Unassembled WGS sequence"/>
</dbReference>
<reference evidence="13 14" key="1">
    <citation type="submission" date="2023-08" db="EMBL/GenBank/DDBJ databases">
        <title>A Necator americanus chromosomal reference genome.</title>
        <authorList>
            <person name="Ilik V."/>
            <person name="Petrzelkova K.J."/>
            <person name="Pardy F."/>
            <person name="Fuh T."/>
            <person name="Niatou-Singa F.S."/>
            <person name="Gouil Q."/>
            <person name="Baker L."/>
            <person name="Ritchie M.E."/>
            <person name="Jex A.R."/>
            <person name="Gazzola D."/>
            <person name="Li H."/>
            <person name="Toshio Fujiwara R."/>
            <person name="Zhan B."/>
            <person name="Aroian R.V."/>
            <person name="Pafco B."/>
            <person name="Schwarz E.M."/>
        </authorList>
    </citation>
    <scope>NUCLEOTIDE SEQUENCE [LARGE SCALE GENOMIC DNA]</scope>
    <source>
        <strain evidence="13 14">Aroian</strain>
        <tissue evidence="13">Whole animal</tissue>
    </source>
</reference>
<dbReference type="SUPFAM" id="SSF53474">
    <property type="entry name" value="alpha/beta-Hydrolases"/>
    <property type="match status" value="1"/>
</dbReference>
<feature type="domain" description="AB hydrolase-1" evidence="12">
    <location>
        <begin position="47"/>
        <end position="291"/>
    </location>
</feature>
<dbReference type="EMBL" id="JAVFWL010000001">
    <property type="protein sequence ID" value="KAK6731510.1"/>
    <property type="molecule type" value="Genomic_DNA"/>
</dbReference>
<name>A0ABR1C183_NECAM</name>
<evidence type="ECO:0000256" key="1">
    <source>
        <dbReference type="ARBA" id="ARBA00008645"/>
    </source>
</evidence>
<evidence type="ECO:0000259" key="12">
    <source>
        <dbReference type="Pfam" id="PF12697"/>
    </source>
</evidence>
<evidence type="ECO:0000256" key="5">
    <source>
        <dbReference type="ARBA" id="ARBA00043667"/>
    </source>
</evidence>
<comment type="catalytic activity">
    <reaction evidence="9">
        <text>1,2-didecanoylglycerol + H2O = decanoylglycerol + decanoate + H(+)</text>
        <dbReference type="Rhea" id="RHEA:48596"/>
        <dbReference type="ChEBI" id="CHEBI:11152"/>
        <dbReference type="ChEBI" id="CHEBI:15377"/>
        <dbReference type="ChEBI" id="CHEBI:15378"/>
        <dbReference type="ChEBI" id="CHEBI:27689"/>
        <dbReference type="ChEBI" id="CHEBI:90605"/>
    </reaction>
</comment>
<evidence type="ECO:0000256" key="11">
    <source>
        <dbReference type="ARBA" id="ARBA00048919"/>
    </source>
</evidence>
<dbReference type="InterPro" id="IPR029058">
    <property type="entry name" value="AB_hydrolase_fold"/>
</dbReference>
<keyword evidence="14" id="KW-1185">Reference proteome</keyword>
<keyword evidence="2" id="KW-0378">Hydrolase</keyword>
<accession>A0ABR1C183</accession>
<evidence type="ECO:0000256" key="7">
    <source>
        <dbReference type="ARBA" id="ARBA00044064"/>
    </source>
</evidence>
<dbReference type="Gene3D" id="3.40.50.1820">
    <property type="entry name" value="alpha/beta hydrolase"/>
    <property type="match status" value="1"/>
</dbReference>
<comment type="similarity">
    <text evidence="1">Belongs to the AB hydrolase superfamily.</text>
</comment>
<comment type="catalytic activity">
    <reaction evidence="5">
        <text>a 1,2-diacyl-sn-glycerol + H2O = a 2-acylglycerol + a fatty acid + H(+)</text>
        <dbReference type="Rhea" id="RHEA:33275"/>
        <dbReference type="ChEBI" id="CHEBI:15377"/>
        <dbReference type="ChEBI" id="CHEBI:15378"/>
        <dbReference type="ChEBI" id="CHEBI:17389"/>
        <dbReference type="ChEBI" id="CHEBI:17815"/>
        <dbReference type="ChEBI" id="CHEBI:28868"/>
        <dbReference type="EC" id="3.1.1.116"/>
    </reaction>
</comment>
<protein>
    <recommendedName>
        <fullName evidence="7">sn-1-specific diacylglycerol lipase ABHD11</fullName>
        <ecNumber evidence="3">3.1.1.116</ecNumber>
    </recommendedName>
    <alternativeName>
        <fullName evidence="4">Alpha/beta hydrolase domain-containing protein 11</fullName>
    </alternativeName>
</protein>
<comment type="catalytic activity">
    <reaction evidence="6">
        <text>a 1,3-diacyl-sn-glycerol + H2O = a 1-acyl-sn-glycerol + a fatty acid + H(+)</text>
        <dbReference type="Rhea" id="RHEA:38503"/>
        <dbReference type="ChEBI" id="CHEBI:15377"/>
        <dbReference type="ChEBI" id="CHEBI:15378"/>
        <dbReference type="ChEBI" id="CHEBI:28868"/>
        <dbReference type="ChEBI" id="CHEBI:64683"/>
        <dbReference type="ChEBI" id="CHEBI:77272"/>
    </reaction>
</comment>
<dbReference type="Pfam" id="PF12697">
    <property type="entry name" value="Abhydrolase_6"/>
    <property type="match status" value="1"/>
</dbReference>
<proteinExistence type="inferred from homology"/>
<dbReference type="PANTHER" id="PTHR46118">
    <property type="entry name" value="PROTEIN ABHD11"/>
    <property type="match status" value="1"/>
</dbReference>
<evidence type="ECO:0000313" key="13">
    <source>
        <dbReference type="EMBL" id="KAK6731510.1"/>
    </source>
</evidence>
<comment type="catalytic activity">
    <reaction evidence="8">
        <text>1-octadecanoyl-2-(4Z,7Z,10Z,13Z,16Z,19Z-docosahexaenoyl)-sn-glycerol + H2O = 2-(4Z,7Z,10Z,13Z,16Z,19Z-docosahexaenoyl)-glycerol + octadecanoate + H(+)</text>
        <dbReference type="Rhea" id="RHEA:77107"/>
        <dbReference type="ChEBI" id="CHEBI:15377"/>
        <dbReference type="ChEBI" id="CHEBI:15378"/>
        <dbReference type="ChEBI" id="CHEBI:25629"/>
        <dbReference type="ChEBI" id="CHEBI:77129"/>
        <dbReference type="ChEBI" id="CHEBI:186738"/>
    </reaction>
</comment>